<feature type="transmembrane region" description="Helical" evidence="1">
    <location>
        <begin position="26"/>
        <end position="45"/>
    </location>
</feature>
<dbReference type="Proteomes" id="UP001159428">
    <property type="component" value="Unassembled WGS sequence"/>
</dbReference>
<gene>
    <name evidence="2" type="ORF">PMEA_00006912</name>
</gene>
<sequence length="95" mass="11333">MELILLWNGFKVLHRRPHLVEPMLKLVKRLSFFFLFLLLLLLFFFSGKNTNYMDDLCLGYLLQGMCFRCVHKPKEAMESLLNAVNRSKDLVKDFY</sequence>
<dbReference type="Pfam" id="PF10300">
    <property type="entry name" value="Iml2-TPR_39"/>
    <property type="match status" value="1"/>
</dbReference>
<dbReference type="InterPro" id="IPR019412">
    <property type="entry name" value="IML2/TPR_39"/>
</dbReference>
<keyword evidence="1" id="KW-0812">Transmembrane</keyword>
<evidence type="ECO:0000256" key="1">
    <source>
        <dbReference type="SAM" id="Phobius"/>
    </source>
</evidence>
<keyword evidence="3" id="KW-1185">Reference proteome</keyword>
<evidence type="ECO:0000313" key="2">
    <source>
        <dbReference type="EMBL" id="CAH3115635.1"/>
    </source>
</evidence>
<accession>A0AAU9WHJ7</accession>
<dbReference type="AlphaFoldDB" id="A0AAU9WHJ7"/>
<keyword evidence="1" id="KW-1133">Transmembrane helix</keyword>
<comment type="caution">
    <text evidence="2">The sequence shown here is derived from an EMBL/GenBank/DDBJ whole genome shotgun (WGS) entry which is preliminary data.</text>
</comment>
<evidence type="ECO:0000313" key="3">
    <source>
        <dbReference type="Proteomes" id="UP001159428"/>
    </source>
</evidence>
<reference evidence="2 3" key="1">
    <citation type="submission" date="2022-05" db="EMBL/GenBank/DDBJ databases">
        <authorList>
            <consortium name="Genoscope - CEA"/>
            <person name="William W."/>
        </authorList>
    </citation>
    <scope>NUCLEOTIDE SEQUENCE [LARGE SCALE GENOMIC DNA]</scope>
</reference>
<keyword evidence="1" id="KW-0472">Membrane</keyword>
<proteinExistence type="predicted"/>
<dbReference type="EMBL" id="CALNXJ010000015">
    <property type="protein sequence ID" value="CAH3115635.1"/>
    <property type="molecule type" value="Genomic_DNA"/>
</dbReference>
<protein>
    <submittedName>
        <fullName evidence="2">Uncharacterized protein</fullName>
    </submittedName>
</protein>
<organism evidence="2 3">
    <name type="scientific">Pocillopora meandrina</name>
    <dbReference type="NCBI Taxonomy" id="46732"/>
    <lineage>
        <taxon>Eukaryota</taxon>
        <taxon>Metazoa</taxon>
        <taxon>Cnidaria</taxon>
        <taxon>Anthozoa</taxon>
        <taxon>Hexacorallia</taxon>
        <taxon>Scleractinia</taxon>
        <taxon>Astrocoeniina</taxon>
        <taxon>Pocilloporidae</taxon>
        <taxon>Pocillopora</taxon>
    </lineage>
</organism>
<name>A0AAU9WHJ7_9CNID</name>